<dbReference type="InterPro" id="IPR017900">
    <property type="entry name" value="4Fe4S_Fe_S_CS"/>
</dbReference>
<dbReference type="AlphaFoldDB" id="A0A1R1MKK0"/>
<dbReference type="InterPro" id="IPR050157">
    <property type="entry name" value="PSI_iron-sulfur_center"/>
</dbReference>
<feature type="domain" description="4Fe-4S ferredoxin-type" evidence="5">
    <location>
        <begin position="109"/>
        <end position="138"/>
    </location>
</feature>
<dbReference type="PANTHER" id="PTHR24960">
    <property type="entry name" value="PHOTOSYSTEM I IRON-SULFUR CENTER-RELATED"/>
    <property type="match status" value="1"/>
</dbReference>
<feature type="domain" description="4Fe-4S ferredoxin-type" evidence="5">
    <location>
        <begin position="78"/>
        <end position="107"/>
    </location>
</feature>
<evidence type="ECO:0000256" key="3">
    <source>
        <dbReference type="ARBA" id="ARBA00023004"/>
    </source>
</evidence>
<reference evidence="6 7" key="1">
    <citation type="submission" date="2016-10" db="EMBL/GenBank/DDBJ databases">
        <title>Genome sequence of a sulfur-reducing bacterium Desulfurobacterium indicum K6013.</title>
        <authorList>
            <person name="Cao J."/>
            <person name="Shao Z."/>
            <person name="Alain K."/>
            <person name="Jebbar M."/>
        </authorList>
    </citation>
    <scope>NUCLEOTIDE SEQUENCE [LARGE SCALE GENOMIC DNA]</scope>
    <source>
        <strain evidence="6 7">K6013</strain>
    </source>
</reference>
<dbReference type="PANTHER" id="PTHR24960:SF79">
    <property type="entry name" value="PHOTOSYSTEM I IRON-SULFUR CENTER"/>
    <property type="match status" value="1"/>
</dbReference>
<gene>
    <name evidence="6" type="ORF">BLW93_05920</name>
</gene>
<keyword evidence="1" id="KW-0004">4Fe-4S</keyword>
<dbReference type="SUPFAM" id="SSF55021">
    <property type="entry name" value="ACT-like"/>
    <property type="match status" value="1"/>
</dbReference>
<dbReference type="Gene3D" id="3.30.70.20">
    <property type="match status" value="2"/>
</dbReference>
<dbReference type="RefSeq" id="WP_076713186.1">
    <property type="nucleotide sequence ID" value="NZ_MOEN01000021.1"/>
</dbReference>
<keyword evidence="2" id="KW-0479">Metal-binding</keyword>
<protein>
    <submittedName>
        <fullName evidence="6">(Fe-S)-binding protein</fullName>
    </submittedName>
</protein>
<keyword evidence="7" id="KW-1185">Reference proteome</keyword>
<dbReference type="SUPFAM" id="SSF54862">
    <property type="entry name" value="4Fe-4S ferredoxins"/>
    <property type="match status" value="1"/>
</dbReference>
<name>A0A1R1MKK0_9BACT</name>
<keyword evidence="4" id="KW-0411">Iron-sulfur</keyword>
<evidence type="ECO:0000259" key="5">
    <source>
        <dbReference type="PROSITE" id="PS51379"/>
    </source>
</evidence>
<dbReference type="InterPro" id="IPR018449">
    <property type="entry name" value="NIL_domain"/>
</dbReference>
<evidence type="ECO:0000256" key="1">
    <source>
        <dbReference type="ARBA" id="ARBA00022485"/>
    </source>
</evidence>
<evidence type="ECO:0000313" key="6">
    <source>
        <dbReference type="EMBL" id="OMH40289.1"/>
    </source>
</evidence>
<comment type="caution">
    <text evidence="6">The sequence shown here is derived from an EMBL/GenBank/DDBJ whole genome shotgun (WGS) entry which is preliminary data.</text>
</comment>
<dbReference type="PROSITE" id="PS51379">
    <property type="entry name" value="4FE4S_FER_2"/>
    <property type="match status" value="2"/>
</dbReference>
<dbReference type="InterPro" id="IPR017896">
    <property type="entry name" value="4Fe4S_Fe-S-bd"/>
</dbReference>
<evidence type="ECO:0000313" key="7">
    <source>
        <dbReference type="Proteomes" id="UP000187408"/>
    </source>
</evidence>
<dbReference type="Pfam" id="PF09383">
    <property type="entry name" value="NIL"/>
    <property type="match status" value="1"/>
</dbReference>
<dbReference type="InterPro" id="IPR045865">
    <property type="entry name" value="ACT-like_dom_sf"/>
</dbReference>
<evidence type="ECO:0000256" key="4">
    <source>
        <dbReference type="ARBA" id="ARBA00023014"/>
    </source>
</evidence>
<dbReference type="Gene3D" id="3.30.70.260">
    <property type="match status" value="1"/>
</dbReference>
<dbReference type="STRING" id="1914305.BLW93_05920"/>
<accession>A0A1R1MKK0</accession>
<dbReference type="OrthoDB" id="9807879at2"/>
<dbReference type="PROSITE" id="PS00198">
    <property type="entry name" value="4FE4S_FER_1"/>
    <property type="match status" value="2"/>
</dbReference>
<keyword evidence="3" id="KW-0408">Iron</keyword>
<dbReference type="GO" id="GO:0046872">
    <property type="term" value="F:metal ion binding"/>
    <property type="evidence" value="ECO:0007669"/>
    <property type="project" value="UniProtKB-KW"/>
</dbReference>
<dbReference type="EMBL" id="MOEN01000021">
    <property type="protein sequence ID" value="OMH40289.1"/>
    <property type="molecule type" value="Genomic_DNA"/>
</dbReference>
<dbReference type="SMART" id="SM00930">
    <property type="entry name" value="NIL"/>
    <property type="match status" value="1"/>
</dbReference>
<dbReference type="Pfam" id="PF12838">
    <property type="entry name" value="Fer4_7"/>
    <property type="match status" value="1"/>
</dbReference>
<dbReference type="GO" id="GO:0051539">
    <property type="term" value="F:4 iron, 4 sulfur cluster binding"/>
    <property type="evidence" value="ECO:0007669"/>
    <property type="project" value="UniProtKB-KW"/>
</dbReference>
<organism evidence="6 7">
    <name type="scientific">Desulfurobacterium indicum</name>
    <dbReference type="NCBI Taxonomy" id="1914305"/>
    <lineage>
        <taxon>Bacteria</taxon>
        <taxon>Pseudomonadati</taxon>
        <taxon>Aquificota</taxon>
        <taxon>Aquificia</taxon>
        <taxon>Desulfurobacteriales</taxon>
        <taxon>Desulfurobacteriaceae</taxon>
        <taxon>Desulfurobacterium</taxon>
    </lineage>
</organism>
<sequence>MKESSVKLVLTFPKETWDKPVIYKLVKDYDLVVNILRAEILPKMEGSAVLELKGDSESIKKAVKFLKGINVKVRPLELDIFREDEKCIHCGACIAPCPTNAFYLDPVTFRVEFDKTKCVGCGHCIPACPTRIIYSPEF</sequence>
<proteinExistence type="predicted"/>
<dbReference type="Proteomes" id="UP000187408">
    <property type="component" value="Unassembled WGS sequence"/>
</dbReference>
<evidence type="ECO:0000256" key="2">
    <source>
        <dbReference type="ARBA" id="ARBA00022723"/>
    </source>
</evidence>